<gene>
    <name evidence="1" type="ORF">RPERSI_LOCUS18543</name>
</gene>
<dbReference type="Proteomes" id="UP000789920">
    <property type="component" value="Unassembled WGS sequence"/>
</dbReference>
<protein>
    <submittedName>
        <fullName evidence="1">4778_t:CDS:1</fullName>
    </submittedName>
</protein>
<dbReference type="EMBL" id="CAJVQC010049350">
    <property type="protein sequence ID" value="CAG8787470.1"/>
    <property type="molecule type" value="Genomic_DNA"/>
</dbReference>
<sequence length="52" mass="6032">MQLYYPHYLIVVKPDHYDKNKALVAESSNYNALSTNNIPDIEIFKLLSFGDK</sequence>
<proteinExistence type="predicted"/>
<keyword evidence="2" id="KW-1185">Reference proteome</keyword>
<evidence type="ECO:0000313" key="2">
    <source>
        <dbReference type="Proteomes" id="UP000789920"/>
    </source>
</evidence>
<evidence type="ECO:0000313" key="1">
    <source>
        <dbReference type="EMBL" id="CAG8787470.1"/>
    </source>
</evidence>
<reference evidence="1" key="1">
    <citation type="submission" date="2021-06" db="EMBL/GenBank/DDBJ databases">
        <authorList>
            <person name="Kallberg Y."/>
            <person name="Tangrot J."/>
            <person name="Rosling A."/>
        </authorList>
    </citation>
    <scope>NUCLEOTIDE SEQUENCE</scope>
    <source>
        <strain evidence="1">MA461A</strain>
    </source>
</reference>
<organism evidence="1 2">
    <name type="scientific">Racocetra persica</name>
    <dbReference type="NCBI Taxonomy" id="160502"/>
    <lineage>
        <taxon>Eukaryota</taxon>
        <taxon>Fungi</taxon>
        <taxon>Fungi incertae sedis</taxon>
        <taxon>Mucoromycota</taxon>
        <taxon>Glomeromycotina</taxon>
        <taxon>Glomeromycetes</taxon>
        <taxon>Diversisporales</taxon>
        <taxon>Gigasporaceae</taxon>
        <taxon>Racocetra</taxon>
    </lineage>
</organism>
<name>A0ACA9RD60_9GLOM</name>
<feature type="non-terminal residue" evidence="1">
    <location>
        <position position="52"/>
    </location>
</feature>
<comment type="caution">
    <text evidence="1">The sequence shown here is derived from an EMBL/GenBank/DDBJ whole genome shotgun (WGS) entry which is preliminary data.</text>
</comment>
<accession>A0ACA9RD60</accession>